<gene>
    <name evidence="3" type="ORF">B0T16DRAFT_363761</name>
</gene>
<sequence>MDTVEELLQRIRAAEERIRVAQEAIRVAEEQRQRAEERRQQANSESRATNLDEYLDACHELVFAKFAVQPNVSLTTKGTGTDPRRKMHPTLITPWFDFVAEQKAVLGKLFLTCSQERVFESRSFLRGLGQRMARRKIGNEKALEFFQHFAVEDPVSLIVDELAKGSPVMDEFDIGSGISFENHVSGLSEWGEEVVQRRARHLGKAGAATPSPPPLQPDQICVFRDRESNRRAMAYLVEYKAPHKIPLAIVRSGLQGDLHVSLDVIQNSDYPAAKKVVIAALCQTFHYMIEGGLTYSFLTTGEAIVFLKINWANPDVLCYHVSEPMSEAAGHPGSFRYYTAVTQILTLTLMALGPPDREYPVQQSQDERESAKRRLALWGVTLDGVLHDVAETPSVAAPESPSFAPSSIDRSPDYQTPLRANKGKSKKTPRAESTSPEPRRHRRGRRRSRGGGGGRGGSGGSLQFCTHACLLGMVQGRPLDRHCPNVALHDTNNNNQHPVSHATWLRLLHEQLKGTLDHGITPLGNEGARAVTFKVTLLQHGYTVISKATVDEFVEDLEHEAAVYQQLRTLQGVDIPVHLGAANLGVLSRTYYYAHGVRITYMMFLSWGGYTLAHGRLGRIGQAEKQELLDLVGRIHSLGVLHRDIRKENVLQDPRTGRFMAIDFERAVIHRPARRSPRTTDSMYASQPCSADSHPLAAADMNSARHMLRLPVQ</sequence>
<dbReference type="EMBL" id="JAULSV010000001">
    <property type="protein sequence ID" value="KAK0655275.1"/>
    <property type="molecule type" value="Genomic_DNA"/>
</dbReference>
<evidence type="ECO:0008006" key="5">
    <source>
        <dbReference type="Google" id="ProtNLM"/>
    </source>
</evidence>
<accession>A0AA39YQA1</accession>
<proteinExistence type="predicted"/>
<dbReference type="AlphaFoldDB" id="A0AA39YQA1"/>
<feature type="compositionally biased region" description="Low complexity" evidence="2">
    <location>
        <begin position="393"/>
        <end position="407"/>
    </location>
</feature>
<protein>
    <recommendedName>
        <fullName evidence="5">Protein kinase domain-containing protein</fullName>
    </recommendedName>
</protein>
<dbReference type="SUPFAM" id="SSF56112">
    <property type="entry name" value="Protein kinase-like (PK-like)"/>
    <property type="match status" value="1"/>
</dbReference>
<dbReference type="PANTHER" id="PTHR37171:SF1">
    <property type="entry name" value="SERINE_THREONINE-PROTEIN KINASE YRZF-RELATED"/>
    <property type="match status" value="1"/>
</dbReference>
<organism evidence="3 4">
    <name type="scientific">Cercophora newfieldiana</name>
    <dbReference type="NCBI Taxonomy" id="92897"/>
    <lineage>
        <taxon>Eukaryota</taxon>
        <taxon>Fungi</taxon>
        <taxon>Dikarya</taxon>
        <taxon>Ascomycota</taxon>
        <taxon>Pezizomycotina</taxon>
        <taxon>Sordariomycetes</taxon>
        <taxon>Sordariomycetidae</taxon>
        <taxon>Sordariales</taxon>
        <taxon>Lasiosphaeriaceae</taxon>
        <taxon>Cercophora</taxon>
    </lineage>
</organism>
<feature type="coiled-coil region" evidence="1">
    <location>
        <begin position="4"/>
        <end position="52"/>
    </location>
</feature>
<feature type="region of interest" description="Disordered" evidence="2">
    <location>
        <begin position="393"/>
        <end position="459"/>
    </location>
</feature>
<reference evidence="3" key="1">
    <citation type="submission" date="2023-06" db="EMBL/GenBank/DDBJ databases">
        <title>Genome-scale phylogeny and comparative genomics of the fungal order Sordariales.</title>
        <authorList>
            <consortium name="Lawrence Berkeley National Laboratory"/>
            <person name="Hensen N."/>
            <person name="Bonometti L."/>
            <person name="Westerberg I."/>
            <person name="Brannstrom I.O."/>
            <person name="Guillou S."/>
            <person name="Cros-Aarteil S."/>
            <person name="Calhoun S."/>
            <person name="Haridas S."/>
            <person name="Kuo A."/>
            <person name="Mondo S."/>
            <person name="Pangilinan J."/>
            <person name="Riley R."/>
            <person name="Labutti K."/>
            <person name="Andreopoulos B."/>
            <person name="Lipzen A."/>
            <person name="Chen C."/>
            <person name="Yanf M."/>
            <person name="Daum C."/>
            <person name="Ng V."/>
            <person name="Clum A."/>
            <person name="Steindorff A."/>
            <person name="Ohm R."/>
            <person name="Martin F."/>
            <person name="Silar P."/>
            <person name="Natvig D."/>
            <person name="Lalanne C."/>
            <person name="Gautier V."/>
            <person name="Ament-Velasquez S.L."/>
            <person name="Kruys A."/>
            <person name="Hutchinson M.I."/>
            <person name="Powell A.J."/>
            <person name="Barry K."/>
            <person name="Miller A.N."/>
            <person name="Grigoriev I.V."/>
            <person name="Debuchy R."/>
            <person name="Gladieux P."/>
            <person name="Thoren M.H."/>
            <person name="Johannesson H."/>
        </authorList>
    </citation>
    <scope>NUCLEOTIDE SEQUENCE</scope>
    <source>
        <strain evidence="3">SMH2532-1</strain>
    </source>
</reference>
<dbReference type="Gene3D" id="1.10.510.10">
    <property type="entry name" value="Transferase(Phosphotransferase) domain 1"/>
    <property type="match status" value="1"/>
</dbReference>
<evidence type="ECO:0000256" key="2">
    <source>
        <dbReference type="SAM" id="MobiDB-lite"/>
    </source>
</evidence>
<name>A0AA39YQA1_9PEZI</name>
<evidence type="ECO:0000256" key="1">
    <source>
        <dbReference type="SAM" id="Coils"/>
    </source>
</evidence>
<keyword evidence="4" id="KW-1185">Reference proteome</keyword>
<dbReference type="InterPro" id="IPR052396">
    <property type="entry name" value="Meiotic_Drive_Suppr_Kinase"/>
</dbReference>
<evidence type="ECO:0000313" key="3">
    <source>
        <dbReference type="EMBL" id="KAK0655275.1"/>
    </source>
</evidence>
<dbReference type="Proteomes" id="UP001174936">
    <property type="component" value="Unassembled WGS sequence"/>
</dbReference>
<dbReference type="PANTHER" id="PTHR37171">
    <property type="entry name" value="SERINE/THREONINE-PROTEIN KINASE YRZF-RELATED"/>
    <property type="match status" value="1"/>
</dbReference>
<feature type="compositionally biased region" description="Gly residues" evidence="2">
    <location>
        <begin position="450"/>
        <end position="459"/>
    </location>
</feature>
<keyword evidence="1" id="KW-0175">Coiled coil</keyword>
<evidence type="ECO:0000313" key="4">
    <source>
        <dbReference type="Proteomes" id="UP001174936"/>
    </source>
</evidence>
<comment type="caution">
    <text evidence="3">The sequence shown here is derived from an EMBL/GenBank/DDBJ whole genome shotgun (WGS) entry which is preliminary data.</text>
</comment>
<dbReference type="InterPro" id="IPR011009">
    <property type="entry name" value="Kinase-like_dom_sf"/>
</dbReference>
<feature type="compositionally biased region" description="Basic residues" evidence="2">
    <location>
        <begin position="439"/>
        <end position="449"/>
    </location>
</feature>